<organism evidence="2 3">
    <name type="scientific">Geodia barretti</name>
    <name type="common">Barrett's horny sponge</name>
    <dbReference type="NCBI Taxonomy" id="519541"/>
    <lineage>
        <taxon>Eukaryota</taxon>
        <taxon>Metazoa</taxon>
        <taxon>Porifera</taxon>
        <taxon>Demospongiae</taxon>
        <taxon>Heteroscleromorpha</taxon>
        <taxon>Tetractinellida</taxon>
        <taxon>Astrophorina</taxon>
        <taxon>Geodiidae</taxon>
        <taxon>Geodia</taxon>
    </lineage>
</organism>
<keyword evidence="3" id="KW-1185">Reference proteome</keyword>
<accession>A0AA35TZI1</accession>
<sequence length="278" mass="30745">MLCCQTQTAADELRLLCTSTLHVLQQCLTSPYVLHGGGCTETLIGHFLWEKAAEEHPRDFFTDLRCSERTFRAVMRNVATGFQRVAVCLEHHGGTVVSDPWSHHCWAFPPDNWVHPGGGGESKTVGDCVMRNRCHFPAGGSKISAGITARDSVSGGKGQCAPADKKQERASRYSDSERVDGTLRGEESKERVFHKEDTLEIDERDFQSVKTCGCGCVKLSDLPPTAKWIPLGADNCSVFIPDFVRQRLENTPRDSVLSRPVFPLVCDPFLPKVRAIEA</sequence>
<dbReference type="GO" id="GO:0005737">
    <property type="term" value="C:cytoplasm"/>
    <property type="evidence" value="ECO:0007669"/>
    <property type="project" value="TreeGrafter"/>
</dbReference>
<dbReference type="AlphaFoldDB" id="A0AA35TZI1"/>
<evidence type="ECO:0000313" key="3">
    <source>
        <dbReference type="Proteomes" id="UP001174909"/>
    </source>
</evidence>
<dbReference type="EMBL" id="CASHTH010004314">
    <property type="protein sequence ID" value="CAI8055912.1"/>
    <property type="molecule type" value="Genomic_DNA"/>
</dbReference>
<feature type="region of interest" description="Disordered" evidence="1">
    <location>
        <begin position="150"/>
        <end position="185"/>
    </location>
</feature>
<feature type="compositionally biased region" description="Basic and acidic residues" evidence="1">
    <location>
        <begin position="163"/>
        <end position="185"/>
    </location>
</feature>
<proteinExistence type="predicted"/>
<evidence type="ECO:0000313" key="2">
    <source>
        <dbReference type="EMBL" id="CAI8055912.1"/>
    </source>
</evidence>
<feature type="non-terminal residue" evidence="2">
    <location>
        <position position="278"/>
    </location>
</feature>
<name>A0AA35TZI1_GEOBA</name>
<evidence type="ECO:0000256" key="1">
    <source>
        <dbReference type="SAM" id="MobiDB-lite"/>
    </source>
</evidence>
<dbReference type="GO" id="GO:0051131">
    <property type="term" value="P:chaperone-mediated protein complex assembly"/>
    <property type="evidence" value="ECO:0007669"/>
    <property type="project" value="TreeGrafter"/>
</dbReference>
<dbReference type="PANTHER" id="PTHR46787">
    <property type="entry name" value="SYNDROMES PUTATIVE CHAPERONIN-RELATED"/>
    <property type="match status" value="1"/>
</dbReference>
<dbReference type="GO" id="GO:0032502">
    <property type="term" value="P:developmental process"/>
    <property type="evidence" value="ECO:0007669"/>
    <property type="project" value="TreeGrafter"/>
</dbReference>
<reference evidence="2" key="1">
    <citation type="submission" date="2023-03" db="EMBL/GenBank/DDBJ databases">
        <authorList>
            <person name="Steffen K."/>
            <person name="Cardenas P."/>
        </authorList>
    </citation>
    <scope>NUCLEOTIDE SEQUENCE</scope>
</reference>
<dbReference type="GO" id="GO:0005634">
    <property type="term" value="C:nucleus"/>
    <property type="evidence" value="ECO:0007669"/>
    <property type="project" value="TreeGrafter"/>
</dbReference>
<dbReference type="GO" id="GO:0060271">
    <property type="term" value="P:cilium assembly"/>
    <property type="evidence" value="ECO:0007669"/>
    <property type="project" value="InterPro"/>
</dbReference>
<dbReference type="Proteomes" id="UP001174909">
    <property type="component" value="Unassembled WGS sequence"/>
</dbReference>
<comment type="caution">
    <text evidence="2">The sequence shown here is derived from an EMBL/GenBank/DDBJ whole genome shotgun (WGS) entry which is preliminary data.</text>
</comment>
<dbReference type="GO" id="GO:0051082">
    <property type="term" value="F:unfolded protein binding"/>
    <property type="evidence" value="ECO:0007669"/>
    <property type="project" value="InterPro"/>
</dbReference>
<dbReference type="InterPro" id="IPR028790">
    <property type="entry name" value="MKKS"/>
</dbReference>
<dbReference type="GO" id="GO:0006457">
    <property type="term" value="P:protein folding"/>
    <property type="evidence" value="ECO:0007669"/>
    <property type="project" value="InterPro"/>
</dbReference>
<dbReference type="PANTHER" id="PTHR46787:SF1">
    <property type="entry name" value="MOLECULAR CHAPERONE MKKS"/>
    <property type="match status" value="1"/>
</dbReference>
<protein>
    <submittedName>
        <fullName evidence="2">McKusick-Kaufman/Bardet-Biedl syndromes putative chaperonin</fullName>
    </submittedName>
</protein>
<gene>
    <name evidence="2" type="ORF">GBAR_LOCUS30478</name>
</gene>